<evidence type="ECO:0000259" key="9">
    <source>
        <dbReference type="PROSITE" id="PS50011"/>
    </source>
</evidence>
<dbReference type="SMART" id="SM00028">
    <property type="entry name" value="TPR"/>
    <property type="match status" value="6"/>
</dbReference>
<dbReference type="InterPro" id="IPR008271">
    <property type="entry name" value="Ser/Thr_kinase_AS"/>
</dbReference>
<dbReference type="CDD" id="cd14014">
    <property type="entry name" value="STKc_PknB_like"/>
    <property type="match status" value="1"/>
</dbReference>
<gene>
    <name evidence="10" type="ORF">INH39_26120</name>
</gene>
<evidence type="ECO:0000313" key="11">
    <source>
        <dbReference type="Proteomes" id="UP000831532"/>
    </source>
</evidence>
<feature type="repeat" description="TPR" evidence="7">
    <location>
        <begin position="630"/>
        <end position="663"/>
    </location>
</feature>
<dbReference type="PANTHER" id="PTHR43671">
    <property type="entry name" value="SERINE/THREONINE-PROTEIN KINASE NEK"/>
    <property type="match status" value="1"/>
</dbReference>
<dbReference type="EC" id="2.7.11.1" evidence="2"/>
<dbReference type="Pfam" id="PF13181">
    <property type="entry name" value="TPR_8"/>
    <property type="match status" value="1"/>
</dbReference>
<keyword evidence="5 10" id="KW-0418">Kinase</keyword>
<dbReference type="InterPro" id="IPR019734">
    <property type="entry name" value="TPR_rpt"/>
</dbReference>
<comment type="similarity">
    <text evidence="1">Belongs to the protein kinase superfamily. NEK Ser/Thr protein kinase family. NIMA subfamily.</text>
</comment>
<dbReference type="GO" id="GO:0016301">
    <property type="term" value="F:kinase activity"/>
    <property type="evidence" value="ECO:0007669"/>
    <property type="project" value="UniProtKB-KW"/>
</dbReference>
<feature type="binding site" evidence="8">
    <location>
        <position position="44"/>
    </location>
    <ligand>
        <name>ATP</name>
        <dbReference type="ChEBI" id="CHEBI:30616"/>
    </ligand>
</feature>
<dbReference type="Pfam" id="PF13432">
    <property type="entry name" value="TPR_16"/>
    <property type="match status" value="1"/>
</dbReference>
<dbReference type="PANTHER" id="PTHR43671:SF13">
    <property type="entry name" value="SERINE_THREONINE-PROTEIN KINASE NEK2"/>
    <property type="match status" value="1"/>
</dbReference>
<accession>A0ABY4A8E5</accession>
<dbReference type="InterPro" id="IPR011990">
    <property type="entry name" value="TPR-like_helical_dom_sf"/>
</dbReference>
<dbReference type="PROSITE" id="PS50011">
    <property type="entry name" value="PROTEIN_KINASE_DOM"/>
    <property type="match status" value="1"/>
</dbReference>
<reference evidence="10 11" key="1">
    <citation type="submission" date="2020-10" db="EMBL/GenBank/DDBJ databases">
        <title>Genome analysis of Massilia species.</title>
        <authorList>
            <person name="Jung D.-H."/>
        </authorList>
    </citation>
    <scope>NUCLEOTIDE SEQUENCE [LARGE SCALE GENOMIC DNA]</scope>
    <source>
        <strain evidence="11">sipir</strain>
    </source>
</reference>
<feature type="repeat" description="TPR" evidence="7">
    <location>
        <begin position="484"/>
        <end position="517"/>
    </location>
</feature>
<dbReference type="Proteomes" id="UP000831532">
    <property type="component" value="Chromosome"/>
</dbReference>
<keyword evidence="3" id="KW-0808">Transferase</keyword>
<evidence type="ECO:0000313" key="10">
    <source>
        <dbReference type="EMBL" id="UOD28883.1"/>
    </source>
</evidence>
<evidence type="ECO:0000256" key="8">
    <source>
        <dbReference type="PROSITE-ProRule" id="PRU10141"/>
    </source>
</evidence>
<name>A0ABY4A8E5_9BURK</name>
<dbReference type="InterPro" id="IPR017441">
    <property type="entry name" value="Protein_kinase_ATP_BS"/>
</dbReference>
<dbReference type="Gene3D" id="1.10.510.10">
    <property type="entry name" value="Transferase(Phosphotransferase) domain 1"/>
    <property type="match status" value="1"/>
</dbReference>
<keyword evidence="4 8" id="KW-0547">Nucleotide-binding</keyword>
<dbReference type="InterPro" id="IPR000719">
    <property type="entry name" value="Prot_kinase_dom"/>
</dbReference>
<dbReference type="Pfam" id="PF13374">
    <property type="entry name" value="TPR_10"/>
    <property type="match status" value="1"/>
</dbReference>
<dbReference type="Pfam" id="PF00069">
    <property type="entry name" value="Pkinase"/>
    <property type="match status" value="1"/>
</dbReference>
<dbReference type="PROSITE" id="PS50005">
    <property type="entry name" value="TPR"/>
    <property type="match status" value="2"/>
</dbReference>
<organism evidence="10 11">
    <name type="scientific">Massilia violaceinigra</name>
    <dbReference type="NCBI Taxonomy" id="2045208"/>
    <lineage>
        <taxon>Bacteria</taxon>
        <taxon>Pseudomonadati</taxon>
        <taxon>Pseudomonadota</taxon>
        <taxon>Betaproteobacteria</taxon>
        <taxon>Burkholderiales</taxon>
        <taxon>Oxalobacteraceae</taxon>
        <taxon>Telluria group</taxon>
        <taxon>Massilia</taxon>
    </lineage>
</organism>
<sequence>MERNLQDDEQGPGHYQLKRLLGEGGFGQVYEAWDSKLQRIIAIKRLKPQLLSSRPDNLLDEARLAASLRHPAFVRIFSIEGDAAEQSIIMEFVDGCTLREAGKRGPMPEAQVLGIVEQVADAMCEAHDAKLIHGDLKPANLMLEPGGQVRIMDFGLARKIDPQATESVVFDQTEGTIAYLAPELMMGSTLSPQSDVYALGVVMYELLTGTRPFSHLSGLALAAAHIQSSSKLWPFAPDASPAVTALVRAMTARQPEERIASMQAVREAVRGVRDGAGVPAAPPAATPAPAPARAPFGKKKAALAIGIGALVVALGGAVASGRLGDWYQQNDPFFSEAKAMESGLAALKTFERRERLEVAIRSFSAILEHNPKHAAAAAGLSFAYCFKQTSESRDDTWLKRADVSAQLAIKLNDQLALGYAAQSTVRTGQRRMPEALKLADQALRLDPLNWFGLVAKSNVLTRMRRYPEAEQVLRQALARYPAEHVFYDLLGTLYFDQGKLKPAEQAFRQSIKLEPDSVSSYSNLSLTLQRQNRMDESLQVLQQGLQVRPTGPLYTNLGNALFTRGDYVGAAEAFERAVAPPFGNNYDYLHWANLGDTLRWIPGREDDARKAYQQALGMLKPILVSAPGEPTLHSRMGLYQARLGQRAAAIDHTRRAIDLVPADPNVRFRAAMAYELLGERDQALVELTMAREKGYPIHLINAEPDLIELRRDRRYFYSTTESDK</sequence>
<evidence type="ECO:0000256" key="7">
    <source>
        <dbReference type="PROSITE-ProRule" id="PRU00339"/>
    </source>
</evidence>
<evidence type="ECO:0000256" key="1">
    <source>
        <dbReference type="ARBA" id="ARBA00010886"/>
    </source>
</evidence>
<feature type="domain" description="Protein kinase" evidence="9">
    <location>
        <begin position="15"/>
        <end position="270"/>
    </location>
</feature>
<dbReference type="SUPFAM" id="SSF48452">
    <property type="entry name" value="TPR-like"/>
    <property type="match status" value="2"/>
</dbReference>
<evidence type="ECO:0000256" key="4">
    <source>
        <dbReference type="ARBA" id="ARBA00022741"/>
    </source>
</evidence>
<dbReference type="SUPFAM" id="SSF56112">
    <property type="entry name" value="Protein kinase-like (PK-like)"/>
    <property type="match status" value="1"/>
</dbReference>
<evidence type="ECO:0000256" key="2">
    <source>
        <dbReference type="ARBA" id="ARBA00012513"/>
    </source>
</evidence>
<dbReference type="EMBL" id="CP063361">
    <property type="protein sequence ID" value="UOD28883.1"/>
    <property type="molecule type" value="Genomic_DNA"/>
</dbReference>
<evidence type="ECO:0000256" key="6">
    <source>
        <dbReference type="ARBA" id="ARBA00022840"/>
    </source>
</evidence>
<dbReference type="InterPro" id="IPR011009">
    <property type="entry name" value="Kinase-like_dom_sf"/>
</dbReference>
<dbReference type="InterPro" id="IPR050660">
    <property type="entry name" value="NEK_Ser/Thr_kinase"/>
</dbReference>
<dbReference type="SMART" id="SM00220">
    <property type="entry name" value="S_TKc"/>
    <property type="match status" value="1"/>
</dbReference>
<keyword evidence="11" id="KW-1185">Reference proteome</keyword>
<evidence type="ECO:0000256" key="3">
    <source>
        <dbReference type="ARBA" id="ARBA00022679"/>
    </source>
</evidence>
<dbReference type="PROSITE" id="PS00107">
    <property type="entry name" value="PROTEIN_KINASE_ATP"/>
    <property type="match status" value="1"/>
</dbReference>
<protein>
    <recommendedName>
        <fullName evidence="2">non-specific serine/threonine protein kinase</fullName>
        <ecNumber evidence="2">2.7.11.1</ecNumber>
    </recommendedName>
</protein>
<dbReference type="Gene3D" id="1.25.40.10">
    <property type="entry name" value="Tetratricopeptide repeat domain"/>
    <property type="match status" value="1"/>
</dbReference>
<dbReference type="Gene3D" id="3.30.200.20">
    <property type="entry name" value="Phosphorylase Kinase, domain 1"/>
    <property type="match status" value="1"/>
</dbReference>
<proteinExistence type="inferred from homology"/>
<evidence type="ECO:0000256" key="5">
    <source>
        <dbReference type="ARBA" id="ARBA00022777"/>
    </source>
</evidence>
<keyword evidence="6 8" id="KW-0067">ATP-binding</keyword>
<dbReference type="RefSeq" id="WP_243490083.1">
    <property type="nucleotide sequence ID" value="NZ_CP063361.1"/>
</dbReference>
<keyword evidence="7" id="KW-0802">TPR repeat</keyword>
<dbReference type="PROSITE" id="PS00108">
    <property type="entry name" value="PROTEIN_KINASE_ST"/>
    <property type="match status" value="1"/>
</dbReference>